<dbReference type="InterPro" id="IPR032677">
    <property type="entry name" value="GTP_cyclohydro_II"/>
</dbReference>
<dbReference type="SUPFAM" id="SSF55821">
    <property type="entry name" value="YrdC/RibB"/>
    <property type="match status" value="1"/>
</dbReference>
<evidence type="ECO:0000256" key="2">
    <source>
        <dbReference type="ARBA" id="ARBA00001936"/>
    </source>
</evidence>
<keyword evidence="9 14" id="KW-0686">Riboflavin biosynthesis</keyword>
<evidence type="ECO:0000313" key="16">
    <source>
        <dbReference type="EMBL" id="AQW31740.1"/>
    </source>
</evidence>
<evidence type="ECO:0000256" key="4">
    <source>
        <dbReference type="ARBA" id="ARBA00004904"/>
    </source>
</evidence>
<dbReference type="RefSeq" id="WP_075465167.1">
    <property type="nucleotide sequence ID" value="NZ_CP019912.1"/>
</dbReference>
<geneLocation type="plasmid" evidence="16">
    <name>unnamed</name>
</geneLocation>
<keyword evidence="12 14" id="KW-0464">Manganese</keyword>
<feature type="binding site" evidence="14">
    <location>
        <position position="32"/>
    </location>
    <ligand>
        <name>D-ribulose 5-phosphate</name>
        <dbReference type="ChEBI" id="CHEBI:58121"/>
    </ligand>
</feature>
<dbReference type="NCBIfam" id="TIGR00506">
    <property type="entry name" value="ribB"/>
    <property type="match status" value="1"/>
</dbReference>
<evidence type="ECO:0000256" key="3">
    <source>
        <dbReference type="ARBA" id="ARBA00002284"/>
    </source>
</evidence>
<comment type="cofactor">
    <cofactor evidence="14">
        <name>Mg(2+)</name>
        <dbReference type="ChEBI" id="CHEBI:18420"/>
    </cofactor>
    <cofactor evidence="14">
        <name>Mn(2+)</name>
        <dbReference type="ChEBI" id="CHEBI:29035"/>
    </cofactor>
    <text evidence="14">Binds 2 divalent metal cations per subunit. Magnesium or manganese.</text>
</comment>
<dbReference type="InterPro" id="IPR017945">
    <property type="entry name" value="DHBP_synth_RibB-like_a/b_dom"/>
</dbReference>
<name>A0A1U9VM32_9RALS</name>
<dbReference type="EMBL" id="CP019912">
    <property type="protein sequence ID" value="AQW31740.1"/>
    <property type="molecule type" value="Genomic_DNA"/>
</dbReference>
<dbReference type="GO" id="GO:0005829">
    <property type="term" value="C:cytosol"/>
    <property type="evidence" value="ECO:0007669"/>
    <property type="project" value="TreeGrafter"/>
</dbReference>
<keyword evidence="13 14" id="KW-0456">Lyase</keyword>
<dbReference type="GO" id="GO:0030145">
    <property type="term" value="F:manganese ion binding"/>
    <property type="evidence" value="ECO:0007669"/>
    <property type="project" value="UniProtKB-UniRule"/>
</dbReference>
<comment type="subunit">
    <text evidence="14">Homodimer.</text>
</comment>
<comment type="function">
    <text evidence="3 14">Catalyzes the conversion of D-ribulose 5-phosphate to formate and 3,4-dihydroxy-2-butanone 4-phosphate.</text>
</comment>
<dbReference type="Pfam" id="PF00925">
    <property type="entry name" value="GTP_cyclohydro2"/>
    <property type="match status" value="1"/>
</dbReference>
<feature type="binding site" evidence="14">
    <location>
        <position position="28"/>
    </location>
    <ligand>
        <name>Mg(2+)</name>
        <dbReference type="ChEBI" id="CHEBI:18420"/>
        <label>1</label>
    </ligand>
</feature>
<feature type="binding site" evidence="14">
    <location>
        <position position="143"/>
    </location>
    <ligand>
        <name>Mg(2+)</name>
        <dbReference type="ChEBI" id="CHEBI:18420"/>
        <label>2</label>
    </ligand>
</feature>
<evidence type="ECO:0000256" key="5">
    <source>
        <dbReference type="ARBA" id="ARBA00005520"/>
    </source>
</evidence>
<comment type="catalytic activity">
    <reaction evidence="1 14">
        <text>D-ribulose 5-phosphate = (2S)-2-hydroxy-3-oxobutyl phosphate + formate + H(+)</text>
        <dbReference type="Rhea" id="RHEA:18457"/>
        <dbReference type="ChEBI" id="CHEBI:15378"/>
        <dbReference type="ChEBI" id="CHEBI:15740"/>
        <dbReference type="ChEBI" id="CHEBI:58121"/>
        <dbReference type="ChEBI" id="CHEBI:58830"/>
        <dbReference type="EC" id="4.1.99.12"/>
    </reaction>
</comment>
<feature type="binding site" evidence="14">
    <location>
        <begin position="27"/>
        <end position="28"/>
    </location>
    <ligand>
        <name>D-ribulose 5-phosphate</name>
        <dbReference type="ChEBI" id="CHEBI:58121"/>
    </ligand>
</feature>
<feature type="site" description="Essential for catalytic activity" evidence="14">
    <location>
        <position position="126"/>
    </location>
</feature>
<reference evidence="16 17" key="1">
    <citation type="submission" date="2017-02" db="EMBL/GenBank/DDBJ databases">
        <title>Blood Disease Bacterium A2-HR MARDI.</title>
        <authorList>
            <person name="Badrun R."/>
            <person name="Abu Bakar N."/>
            <person name="Laboh R."/>
        </authorList>
    </citation>
    <scope>NUCLEOTIDE SEQUENCE [LARGE SCALE GENOMIC DNA]</scope>
    <source>
        <strain evidence="16 17">A2-HR MARDI</strain>
        <plasmid evidence="17">Plasmid</plasmid>
    </source>
</reference>
<dbReference type="PANTHER" id="PTHR21327">
    <property type="entry name" value="GTP CYCLOHYDROLASE II-RELATED"/>
    <property type="match status" value="1"/>
</dbReference>
<evidence type="ECO:0000256" key="9">
    <source>
        <dbReference type="ARBA" id="ARBA00022619"/>
    </source>
</evidence>
<dbReference type="NCBIfam" id="NF010626">
    <property type="entry name" value="PRK14019.1"/>
    <property type="match status" value="1"/>
</dbReference>
<dbReference type="GO" id="GO:0008686">
    <property type="term" value="F:3,4-dihydroxy-2-butanone-4-phosphate synthase activity"/>
    <property type="evidence" value="ECO:0007669"/>
    <property type="project" value="UniProtKB-UniRule"/>
</dbReference>
<dbReference type="SUPFAM" id="SSF142695">
    <property type="entry name" value="RibA-like"/>
    <property type="match status" value="1"/>
</dbReference>
<evidence type="ECO:0000313" key="17">
    <source>
        <dbReference type="Proteomes" id="UP000189628"/>
    </source>
</evidence>
<accession>A0A1U9VM32</accession>
<proteinExistence type="inferred from homology"/>
<dbReference type="PANTHER" id="PTHR21327:SF34">
    <property type="entry name" value="3,4-DIHYDROXY-2-BUTANONE 4-PHOSPHATE SYNTHASE"/>
    <property type="match status" value="1"/>
</dbReference>
<evidence type="ECO:0000256" key="14">
    <source>
        <dbReference type="HAMAP-Rule" id="MF_00180"/>
    </source>
</evidence>
<evidence type="ECO:0000256" key="8">
    <source>
        <dbReference type="ARBA" id="ARBA00018836"/>
    </source>
</evidence>
<gene>
    <name evidence="14" type="primary">ribB</name>
    <name evidence="16" type="ORF">B0B51_17405</name>
</gene>
<dbReference type="GO" id="GO:0000287">
    <property type="term" value="F:magnesium ion binding"/>
    <property type="evidence" value="ECO:0007669"/>
    <property type="project" value="UniProtKB-UniRule"/>
</dbReference>
<comment type="cofactor">
    <cofactor evidence="2">
        <name>Mn(2+)</name>
        <dbReference type="ChEBI" id="CHEBI:29035"/>
    </cofactor>
</comment>
<dbReference type="UniPathway" id="UPA00275">
    <property type="reaction ID" value="UER00399"/>
</dbReference>
<dbReference type="AlphaFoldDB" id="A0A1U9VM32"/>
<comment type="similarity">
    <text evidence="6">In the C-terminal section; belongs to the GTP cyclohydrolase II family.</text>
</comment>
<keyword evidence="16" id="KW-0614">Plasmid</keyword>
<dbReference type="PIRSF" id="PIRSF001259">
    <property type="entry name" value="RibA"/>
    <property type="match status" value="1"/>
</dbReference>
<evidence type="ECO:0000256" key="11">
    <source>
        <dbReference type="ARBA" id="ARBA00022842"/>
    </source>
</evidence>
<dbReference type="GO" id="GO:0009231">
    <property type="term" value="P:riboflavin biosynthetic process"/>
    <property type="evidence" value="ECO:0007669"/>
    <property type="project" value="UniProtKB-UniRule"/>
</dbReference>
<feature type="site" description="Essential for catalytic activity" evidence="14">
    <location>
        <position position="164"/>
    </location>
</feature>
<keyword evidence="11 14" id="KW-0460">Magnesium</keyword>
<protein>
    <recommendedName>
        <fullName evidence="8 14">3,4-dihydroxy-2-butanone 4-phosphate synthase</fullName>
        <shortName evidence="14">DHBP synthase</shortName>
        <ecNumber evidence="7 14">4.1.99.12</ecNumber>
    </recommendedName>
</protein>
<keyword evidence="10 14" id="KW-0479">Metal-binding</keyword>
<comment type="pathway">
    <text evidence="4 14">Cofactor biosynthesis; riboflavin biosynthesis; 2-hydroxy-3-oxobutyl phosphate from D-ribulose 5-phosphate: step 1/1.</text>
</comment>
<dbReference type="Gene3D" id="3.90.870.10">
    <property type="entry name" value="DHBP synthase"/>
    <property type="match status" value="1"/>
</dbReference>
<feature type="binding site" evidence="14">
    <location>
        <begin position="140"/>
        <end position="144"/>
    </location>
    <ligand>
        <name>D-ribulose 5-phosphate</name>
        <dbReference type="ChEBI" id="CHEBI:58121"/>
    </ligand>
</feature>
<dbReference type="GO" id="GO:0003935">
    <property type="term" value="F:GTP cyclohydrolase II activity"/>
    <property type="evidence" value="ECO:0007669"/>
    <property type="project" value="TreeGrafter"/>
</dbReference>
<feature type="domain" description="GTP cyclohydrolase II" evidence="15">
    <location>
        <begin position="208"/>
        <end position="361"/>
    </location>
</feature>
<dbReference type="FunFam" id="3.90.870.10:FF:000001">
    <property type="entry name" value="Riboflavin biosynthesis protein RibBA"/>
    <property type="match status" value="1"/>
</dbReference>
<evidence type="ECO:0000256" key="1">
    <source>
        <dbReference type="ARBA" id="ARBA00000141"/>
    </source>
</evidence>
<dbReference type="EC" id="4.1.99.12" evidence="7 14"/>
<dbReference type="Pfam" id="PF00926">
    <property type="entry name" value="DHBP_synthase"/>
    <property type="match status" value="1"/>
</dbReference>
<dbReference type="Proteomes" id="UP000189628">
    <property type="component" value="Plasmid unnamed"/>
</dbReference>
<dbReference type="HAMAP" id="MF_00180">
    <property type="entry name" value="RibB"/>
    <property type="match status" value="1"/>
</dbReference>
<evidence type="ECO:0000256" key="10">
    <source>
        <dbReference type="ARBA" id="ARBA00022723"/>
    </source>
</evidence>
<dbReference type="InterPro" id="IPR000422">
    <property type="entry name" value="DHBP_synthase_RibB"/>
</dbReference>
<evidence type="ECO:0000259" key="15">
    <source>
        <dbReference type="Pfam" id="PF00925"/>
    </source>
</evidence>
<comment type="similarity">
    <text evidence="5">In the N-terminal section; belongs to the DHBP synthase family.</text>
</comment>
<evidence type="ECO:0000256" key="12">
    <source>
        <dbReference type="ARBA" id="ARBA00023211"/>
    </source>
</evidence>
<evidence type="ECO:0000256" key="7">
    <source>
        <dbReference type="ARBA" id="ARBA00012153"/>
    </source>
</evidence>
<dbReference type="Gene3D" id="3.40.50.10990">
    <property type="entry name" value="GTP cyclohydrolase II"/>
    <property type="match status" value="1"/>
</dbReference>
<sequence>MSIATVEEIIAEIRAGRMVILVDEEDRENEGDLILAADFVTPEAINFMARFGRGLICLTLTAERCRQLDLPLMVTRNGTPHGTNFTVSIEAAEGVTTGISAADRARTVQVAVARNASPDDLVQPGHIFPLMAQPGGVLMRAGHTEAGCDLAALAGLTPASVICEIMKDDGTMARLPDLVEFAREHGLKIGTIADLIQYRSRTESIVERIGERTMETQFGTFRAVAFRDHAAGRAHLALVKGTPTPTTETLVRVHEPLSVLDLLECQRTTHSWSVPAALRAVQAAPTGVVVLLNCGDSPERLFTQFSALDAPQERPRTKPDPRIYGIGAQILKDVGVGKMRVLASPLKLPSMTGYDLEVTAYQSMADTPQAETAATH</sequence>
<dbReference type="InterPro" id="IPR036144">
    <property type="entry name" value="RibA-like_sf"/>
</dbReference>
<organism evidence="16 17">
    <name type="scientific">blood disease bacterium A2-HR MARDI</name>
    <dbReference type="NCBI Taxonomy" id="1944648"/>
    <lineage>
        <taxon>Bacteria</taxon>
        <taxon>Pseudomonadati</taxon>
        <taxon>Pseudomonadota</taxon>
        <taxon>Betaproteobacteria</taxon>
        <taxon>Burkholderiales</taxon>
        <taxon>Burkholderiaceae</taxon>
        <taxon>Ralstonia</taxon>
        <taxon>Ralstonia solanacearum species complex</taxon>
    </lineage>
</organism>
<feature type="binding site" evidence="14">
    <location>
        <position position="28"/>
    </location>
    <ligand>
        <name>Mg(2+)</name>
        <dbReference type="ChEBI" id="CHEBI:18420"/>
        <label>2</label>
    </ligand>
</feature>
<evidence type="ECO:0000256" key="6">
    <source>
        <dbReference type="ARBA" id="ARBA00008976"/>
    </source>
</evidence>
<evidence type="ECO:0000256" key="13">
    <source>
        <dbReference type="ARBA" id="ARBA00023239"/>
    </source>
</evidence>
<comment type="similarity">
    <text evidence="14">Belongs to the DHBP synthase family.</text>
</comment>